<dbReference type="PROSITE" id="PS50026">
    <property type="entry name" value="EGF_3"/>
    <property type="match status" value="2"/>
</dbReference>
<proteinExistence type="predicted"/>
<dbReference type="OrthoDB" id="2108802at2759"/>
<feature type="domain" description="EGF-like" evidence="2">
    <location>
        <begin position="328"/>
        <end position="368"/>
    </location>
</feature>
<feature type="domain" description="EGF-like" evidence="2">
    <location>
        <begin position="497"/>
        <end position="537"/>
    </location>
</feature>
<dbReference type="InterPro" id="IPR036383">
    <property type="entry name" value="TSP1_rpt_sf"/>
</dbReference>
<keyword evidence="1" id="KW-1015">Disulfide bond</keyword>
<dbReference type="PROSITE" id="PS50092">
    <property type="entry name" value="TSP1"/>
    <property type="match status" value="1"/>
</dbReference>
<dbReference type="EMBL" id="KQ241672">
    <property type="protein sequence ID" value="KNC86032.1"/>
    <property type="molecule type" value="Genomic_DNA"/>
</dbReference>
<evidence type="ECO:0000256" key="1">
    <source>
        <dbReference type="PROSITE-ProRule" id="PRU00076"/>
    </source>
</evidence>
<dbReference type="InterPro" id="IPR036426">
    <property type="entry name" value="Bulb-type_lectin_dom_sf"/>
</dbReference>
<dbReference type="Gene3D" id="3.20.20.70">
    <property type="entry name" value="Aldolase class I"/>
    <property type="match status" value="1"/>
</dbReference>
<keyword evidence="1" id="KW-0245">EGF-like domain</keyword>
<dbReference type="RefSeq" id="XP_014159934.1">
    <property type="nucleotide sequence ID" value="XM_014304459.1"/>
</dbReference>
<dbReference type="PROSITE" id="PS01186">
    <property type="entry name" value="EGF_2"/>
    <property type="match status" value="2"/>
</dbReference>
<dbReference type="SMART" id="SM00181">
    <property type="entry name" value="EGF"/>
    <property type="match status" value="4"/>
</dbReference>
<reference evidence="3 4" key="1">
    <citation type="submission" date="2011-02" db="EMBL/GenBank/DDBJ databases">
        <title>The Genome Sequence of Sphaeroforma arctica JP610.</title>
        <authorList>
            <consortium name="The Broad Institute Genome Sequencing Platform"/>
            <person name="Russ C."/>
            <person name="Cuomo C."/>
            <person name="Young S.K."/>
            <person name="Zeng Q."/>
            <person name="Gargeya S."/>
            <person name="Alvarado L."/>
            <person name="Berlin A."/>
            <person name="Chapman S.B."/>
            <person name="Chen Z."/>
            <person name="Freedman E."/>
            <person name="Gellesch M."/>
            <person name="Goldberg J."/>
            <person name="Griggs A."/>
            <person name="Gujja S."/>
            <person name="Heilman E."/>
            <person name="Heiman D."/>
            <person name="Howarth C."/>
            <person name="Mehta T."/>
            <person name="Neiman D."/>
            <person name="Pearson M."/>
            <person name="Roberts A."/>
            <person name="Saif S."/>
            <person name="Shea T."/>
            <person name="Shenoy N."/>
            <person name="Sisk P."/>
            <person name="Stolte C."/>
            <person name="Sykes S."/>
            <person name="White J."/>
            <person name="Yandava C."/>
            <person name="Burger G."/>
            <person name="Gray M.W."/>
            <person name="Holland P.W.H."/>
            <person name="King N."/>
            <person name="Lang F.B.F."/>
            <person name="Roger A.J."/>
            <person name="Ruiz-Trillo I."/>
            <person name="Haas B."/>
            <person name="Nusbaum C."/>
            <person name="Birren B."/>
        </authorList>
    </citation>
    <scope>NUCLEOTIDE SEQUENCE [LARGE SCALE GENOMIC DNA]</scope>
    <source>
        <strain evidence="3 4">JP610</strain>
    </source>
</reference>
<sequence length="894" mass="96119">IQGGGDEPTVQTWPSVPLNPAGFVNKAWCPEQTDLSTDFNCQNVDLFGNSIFADVLIDMFWLDEETIAKLNETFLTICYISGGTYEVGRPDSINFAPESLGLTLGDWPDEMYIDIRPDQPHYASLQEIMLKRAQLAKEKGCQAIEWDNVDSWQAEAIEGIPAQDAEMYQNQLIWNKYLAQITHDNNMAVGLKNDVAQIPELVDYFDFAVNERCFDFNECDTLLPFVEQGKGVLLAIYQFDGLNVTEVCDYAYEHSMMSLIEYRGDWWPCAMHDAVNGGWSEWSECTHPCGTGVQERVCNDPVSQNNGARCTGASRRACNALPCEYCKDSNITTPIECLNGGVCYIAEVAESDTSACVCPPDFTGERCENTVSDLYPCVYAYDVANATTELLGGTCENLGTCDPTLETNETFFKSHYLSSGLIKNHANYTYTTRCVCPPYWAGPSCETKSQCADAYSEGAADDTPKCYHGRCVYLPSYNTDTTICECDEGYVGDLCDISDPCLKENACLNDGLCAYDPTLVGWGMCTCKDGFLGRSCELSGNYTIQCEQGGVALFNIYEGEYCFCHPWSTGDNCEIPVIDGPCDQGVCPAEAVCTYKSTTEEYGSVLEFVNGTAATPSMSTFVTCTCQYPYGNDDYFSCTYIADIVSETQPLPSTFSLLTECGTATLTLTDNGTAVMMDANGIIYSTYGAAAGIPPYNLKISPMGIVSVYDSNSTHQWSYPFAGAPVEEGPYVFQLTSDGDAIVRPFVNEKVLFSLGTQTPSYCENGNPVTPNTTTNGNASVVASSDAVSSPASISTQAAAPVSLPATAISSAGIDSLSSSTQAAPLLPATDSPAASAAMTSAIQTAISASIPAAATNPVPSESGISATQAAPLSTATSVVVPTALVSNVSRHIG</sequence>
<dbReference type="SUPFAM" id="SSF57196">
    <property type="entry name" value="EGF/Laminin"/>
    <property type="match status" value="3"/>
</dbReference>
<feature type="disulfide bond" evidence="1">
    <location>
        <begin position="527"/>
        <end position="536"/>
    </location>
</feature>
<evidence type="ECO:0000313" key="4">
    <source>
        <dbReference type="Proteomes" id="UP000054560"/>
    </source>
</evidence>
<dbReference type="InterPro" id="IPR000742">
    <property type="entry name" value="EGF"/>
</dbReference>
<dbReference type="PROSITE" id="PS00022">
    <property type="entry name" value="EGF_1"/>
    <property type="match status" value="3"/>
</dbReference>
<dbReference type="PANTHER" id="PTHR35273">
    <property type="entry name" value="ALPHA-1,4 POLYGALACTOSAMINIDASE, PUTATIVE (AFU_ORTHOLOGUE AFUA_3G07890)-RELATED"/>
    <property type="match status" value="1"/>
</dbReference>
<organism evidence="3 4">
    <name type="scientific">Sphaeroforma arctica JP610</name>
    <dbReference type="NCBI Taxonomy" id="667725"/>
    <lineage>
        <taxon>Eukaryota</taxon>
        <taxon>Ichthyosporea</taxon>
        <taxon>Ichthyophonida</taxon>
        <taxon>Sphaeroforma</taxon>
    </lineage>
</organism>
<name>A0A0L0GAH8_9EUKA</name>
<dbReference type="InterPro" id="IPR013785">
    <property type="entry name" value="Aldolase_TIM"/>
</dbReference>
<dbReference type="AlphaFoldDB" id="A0A0L0GAH8"/>
<dbReference type="SUPFAM" id="SSF51445">
    <property type="entry name" value="(Trans)glycosidases"/>
    <property type="match status" value="1"/>
</dbReference>
<dbReference type="InterPro" id="IPR004352">
    <property type="entry name" value="GH114_TIM-barrel"/>
</dbReference>
<dbReference type="InterPro" id="IPR000884">
    <property type="entry name" value="TSP1_rpt"/>
</dbReference>
<evidence type="ECO:0000313" key="3">
    <source>
        <dbReference type="EMBL" id="KNC86032.1"/>
    </source>
</evidence>
<dbReference type="PANTHER" id="PTHR35273:SF2">
    <property type="entry name" value="ALPHA-GALACTOSIDASE"/>
    <property type="match status" value="1"/>
</dbReference>
<comment type="caution">
    <text evidence="1">Lacks conserved residue(s) required for the propagation of feature annotation.</text>
</comment>
<dbReference type="SUPFAM" id="SSF82895">
    <property type="entry name" value="TSP-1 type 1 repeat"/>
    <property type="match status" value="1"/>
</dbReference>
<feature type="disulfide bond" evidence="1">
    <location>
        <begin position="358"/>
        <end position="367"/>
    </location>
</feature>
<keyword evidence="4" id="KW-1185">Reference proteome</keyword>
<dbReference type="GeneID" id="25902336"/>
<feature type="non-terminal residue" evidence="3">
    <location>
        <position position="1"/>
    </location>
</feature>
<dbReference type="Gene3D" id="2.20.100.10">
    <property type="entry name" value="Thrombospondin type-1 (TSP1) repeat"/>
    <property type="match status" value="1"/>
</dbReference>
<dbReference type="Gene3D" id="2.10.25.10">
    <property type="entry name" value="Laminin"/>
    <property type="match status" value="3"/>
</dbReference>
<dbReference type="Pfam" id="PF03537">
    <property type="entry name" value="Glyco_hydro_114"/>
    <property type="match status" value="1"/>
</dbReference>
<evidence type="ECO:0000259" key="2">
    <source>
        <dbReference type="PROSITE" id="PS50026"/>
    </source>
</evidence>
<dbReference type="eggNOG" id="KOG4237">
    <property type="taxonomic scope" value="Eukaryota"/>
</dbReference>
<dbReference type="Pfam" id="PF00090">
    <property type="entry name" value="TSP_1"/>
    <property type="match status" value="1"/>
</dbReference>
<dbReference type="Gene3D" id="2.90.10.10">
    <property type="entry name" value="Bulb-type lectin domain"/>
    <property type="match status" value="1"/>
</dbReference>
<dbReference type="InterPro" id="IPR017853">
    <property type="entry name" value="GH"/>
</dbReference>
<gene>
    <name evidence="3" type="ORF">SARC_01832</name>
</gene>
<protein>
    <recommendedName>
        <fullName evidence="2">EGF-like domain-containing protein</fullName>
    </recommendedName>
</protein>
<accession>A0A0L0GAH8</accession>
<dbReference type="Proteomes" id="UP000054560">
    <property type="component" value="Unassembled WGS sequence"/>
</dbReference>
<dbReference type="SMART" id="SM00209">
    <property type="entry name" value="TSP1"/>
    <property type="match status" value="1"/>
</dbReference>
<dbReference type="STRING" id="667725.A0A0L0GAH8"/>